<keyword evidence="1" id="KW-0812">Transmembrane</keyword>
<feature type="transmembrane region" description="Helical" evidence="1">
    <location>
        <begin position="36"/>
        <end position="58"/>
    </location>
</feature>
<feature type="transmembrane region" description="Helical" evidence="1">
    <location>
        <begin position="7"/>
        <end position="30"/>
    </location>
</feature>
<proteinExistence type="predicted"/>
<name>A0ABW8SUL6_9BACT</name>
<keyword evidence="1" id="KW-0472">Membrane</keyword>
<sequence>MKRPVAIWINVTFRLIVAFAYFLLGLYVAFYSEFDLGTNFGVPTIVLFGLLFMAYGVFRIWRSYAYFKSTDEEEDDEYQKY</sequence>
<gene>
    <name evidence="2" type="ORF">V7S74_04915</name>
</gene>
<organism evidence="2 3">
    <name type="scientific">Aquirufa novilacunae</name>
    <dbReference type="NCBI Taxonomy" id="3139305"/>
    <lineage>
        <taxon>Bacteria</taxon>
        <taxon>Pseudomonadati</taxon>
        <taxon>Bacteroidota</taxon>
        <taxon>Cytophagia</taxon>
        <taxon>Cytophagales</taxon>
        <taxon>Flectobacillaceae</taxon>
        <taxon>Aquirufa</taxon>
    </lineage>
</organism>
<evidence type="ECO:0000256" key="1">
    <source>
        <dbReference type="SAM" id="Phobius"/>
    </source>
</evidence>
<dbReference type="Proteomes" id="UP001623559">
    <property type="component" value="Unassembled WGS sequence"/>
</dbReference>
<reference evidence="2 3" key="1">
    <citation type="submission" date="2024-07" db="EMBL/GenBank/DDBJ databases">
        <authorList>
            <person name="Pitt A."/>
            <person name="Hahn M.W."/>
        </authorList>
    </citation>
    <scope>NUCLEOTIDE SEQUENCE [LARGE SCALE GENOMIC DNA]</scope>
    <source>
        <strain evidence="2 3">2-AUSEE-184A6</strain>
    </source>
</reference>
<dbReference type="RefSeq" id="WP_406777646.1">
    <property type="nucleotide sequence ID" value="NZ_JBEWZG010000001.1"/>
</dbReference>
<protein>
    <recommendedName>
        <fullName evidence="4">DUF4229 domain-containing protein</fullName>
    </recommendedName>
</protein>
<keyword evidence="1" id="KW-1133">Transmembrane helix</keyword>
<dbReference type="EMBL" id="JBEWZG010000001">
    <property type="protein sequence ID" value="MFL0206077.1"/>
    <property type="molecule type" value="Genomic_DNA"/>
</dbReference>
<accession>A0ABW8SUL6</accession>
<comment type="caution">
    <text evidence="2">The sequence shown here is derived from an EMBL/GenBank/DDBJ whole genome shotgun (WGS) entry which is preliminary data.</text>
</comment>
<evidence type="ECO:0000313" key="3">
    <source>
        <dbReference type="Proteomes" id="UP001623559"/>
    </source>
</evidence>
<evidence type="ECO:0000313" key="2">
    <source>
        <dbReference type="EMBL" id="MFL0206077.1"/>
    </source>
</evidence>
<evidence type="ECO:0008006" key="4">
    <source>
        <dbReference type="Google" id="ProtNLM"/>
    </source>
</evidence>